<dbReference type="Pfam" id="PF13669">
    <property type="entry name" value="Glyoxalase_4"/>
    <property type="match status" value="1"/>
</dbReference>
<dbReference type="AlphaFoldDB" id="D6AN40"/>
<sequence>MPAAGETTGRVHHIELWVADLAAAERSWGWLLGRLGHVPYQHWAHGRSWRRGDAYVVLEQSPDLVAGDHDRRRPGLNHLAFHVADRAALDALTAEAPAYGWRLLFPDRHPYAGGDGHHAAYLEDPAGYEVELVAASRPRP</sequence>
<dbReference type="PANTHER" id="PTHR36113:SF6">
    <property type="entry name" value="FOSFOMYCIN RESISTANCE PROTEIN FOSX"/>
    <property type="match status" value="1"/>
</dbReference>
<reference evidence="3" key="2">
    <citation type="submission" date="2008-12" db="EMBL/GenBank/DDBJ databases">
        <title>Annotation of Streptomyces roseosporus strain NRRL 15998.</title>
        <authorList>
            <consortium name="The Broad Institute Genome Sequencing Platform"/>
            <consortium name="Broad Institute Microbial Sequencing Center"/>
            <person name="Fischbach M."/>
            <person name="Ward D."/>
            <person name="Young S."/>
            <person name="Kodira C.D."/>
            <person name="Zeng Q."/>
            <person name="Koehrsen M."/>
            <person name="Godfrey P."/>
            <person name="Alvarado L."/>
            <person name="Berlin A.M."/>
            <person name="Borenstein D."/>
            <person name="Chen Z."/>
            <person name="Engels R."/>
            <person name="Freedman E."/>
            <person name="Gellesch M."/>
            <person name="Goldberg J."/>
            <person name="Griggs A."/>
            <person name="Gujja S."/>
            <person name="Heiman D.I."/>
            <person name="Hepburn T.A."/>
            <person name="Howarth C."/>
            <person name="Jen D."/>
            <person name="Larson L."/>
            <person name="Lewis B."/>
            <person name="Mehta T."/>
            <person name="Park D."/>
            <person name="Pearson M."/>
            <person name="Roberts A."/>
            <person name="Saif S."/>
            <person name="Shea T.D."/>
            <person name="Shenoy N."/>
            <person name="Sisk P."/>
            <person name="Stolte C."/>
            <person name="Sykes S.N."/>
            <person name="Walk T."/>
            <person name="White J."/>
            <person name="Yandava C."/>
            <person name="Straight P."/>
            <person name="Clardy J."/>
            <person name="Hung D."/>
            <person name="Kolter R."/>
            <person name="Mekalanos J."/>
            <person name="Walker S."/>
            <person name="Walsh C.T."/>
            <person name="Wieland B.L.C."/>
            <person name="Ilzarbe M."/>
            <person name="Galagan J."/>
            <person name="Nusbaum C."/>
            <person name="Birren B."/>
        </authorList>
    </citation>
    <scope>NUCLEOTIDE SEQUENCE [LARGE SCALE GENOMIC DNA]</scope>
    <source>
        <strain evidence="3">NRRL 15998</strain>
    </source>
</reference>
<dbReference type="PROSITE" id="PS51819">
    <property type="entry name" value="VOC"/>
    <property type="match status" value="1"/>
</dbReference>
<dbReference type="PANTHER" id="PTHR36113">
    <property type="entry name" value="LYASE, PUTATIVE-RELATED-RELATED"/>
    <property type="match status" value="1"/>
</dbReference>
<dbReference type="Proteomes" id="UP000003986">
    <property type="component" value="Unassembled WGS sequence"/>
</dbReference>
<proteinExistence type="predicted"/>
<dbReference type="InterPro" id="IPR037523">
    <property type="entry name" value="VOC_core"/>
</dbReference>
<dbReference type="InterPro" id="IPR051332">
    <property type="entry name" value="Fosfomycin_Res_Enzymes"/>
</dbReference>
<dbReference type="Gene3D" id="3.10.180.10">
    <property type="entry name" value="2,3-Dihydroxybiphenyl 1,2-Dioxygenase, domain 1"/>
    <property type="match status" value="1"/>
</dbReference>
<reference evidence="3" key="1">
    <citation type="submission" date="2008-10" db="EMBL/GenBank/DDBJ databases">
        <authorList>
            <person name="Molnar K."/>
        </authorList>
    </citation>
    <scope>NUCLEOTIDE SEQUENCE [LARGE SCALE GENOMIC DNA]</scope>
    <source>
        <strain evidence="3">NRRL 15998</strain>
    </source>
</reference>
<organism evidence="2 3">
    <name type="scientific">Streptomyces filamentosus NRRL 15998</name>
    <dbReference type="NCBI Taxonomy" id="457431"/>
    <lineage>
        <taxon>Bacteria</taxon>
        <taxon>Bacillati</taxon>
        <taxon>Actinomycetota</taxon>
        <taxon>Actinomycetes</taxon>
        <taxon>Kitasatosporales</taxon>
        <taxon>Streptomycetaceae</taxon>
        <taxon>Streptomyces</taxon>
    </lineage>
</organism>
<gene>
    <name evidence="2" type="ORF">SSGG_00833</name>
</gene>
<evidence type="ECO:0000313" key="3">
    <source>
        <dbReference type="Proteomes" id="UP000003986"/>
    </source>
</evidence>
<accession>D6AN40</accession>
<evidence type="ECO:0000259" key="1">
    <source>
        <dbReference type="PROSITE" id="PS51819"/>
    </source>
</evidence>
<name>D6AN40_STRFL</name>
<dbReference type="InterPro" id="IPR029068">
    <property type="entry name" value="Glyas_Bleomycin-R_OHBP_Dase"/>
</dbReference>
<dbReference type="SUPFAM" id="SSF54593">
    <property type="entry name" value="Glyoxalase/Bleomycin resistance protein/Dihydroxybiphenyl dioxygenase"/>
    <property type="match status" value="1"/>
</dbReference>
<dbReference type="EMBL" id="DS999644">
    <property type="protein sequence ID" value="EFE73467.2"/>
    <property type="molecule type" value="Genomic_DNA"/>
</dbReference>
<feature type="domain" description="VOC" evidence="1">
    <location>
        <begin position="10"/>
        <end position="135"/>
    </location>
</feature>
<protein>
    <submittedName>
        <fullName evidence="2">YqjT</fullName>
    </submittedName>
</protein>
<evidence type="ECO:0000313" key="2">
    <source>
        <dbReference type="EMBL" id="EFE73467.2"/>
    </source>
</evidence>